<name>A0A5C9A816_9GAMM</name>
<dbReference type="InterPro" id="IPR052901">
    <property type="entry name" value="Bact_TGase-like"/>
</dbReference>
<dbReference type="Pfam" id="PF13559">
    <property type="entry name" value="DUF4129"/>
    <property type="match status" value="1"/>
</dbReference>
<evidence type="ECO:0000313" key="4">
    <source>
        <dbReference type="Proteomes" id="UP000321039"/>
    </source>
</evidence>
<dbReference type="InterPro" id="IPR002931">
    <property type="entry name" value="Transglutaminase-like"/>
</dbReference>
<dbReference type="RefSeq" id="WP_148067642.1">
    <property type="nucleotide sequence ID" value="NZ_VRZA01000002.1"/>
</dbReference>
<accession>A0A5C9A816</accession>
<dbReference type="InterPro" id="IPR038765">
    <property type="entry name" value="Papain-like_cys_pep_sf"/>
</dbReference>
<feature type="transmembrane region" description="Helical" evidence="1">
    <location>
        <begin position="129"/>
        <end position="147"/>
    </location>
</feature>
<keyword evidence="1" id="KW-0812">Transmembrane</keyword>
<evidence type="ECO:0000259" key="2">
    <source>
        <dbReference type="SMART" id="SM00460"/>
    </source>
</evidence>
<feature type="transmembrane region" description="Helical" evidence="1">
    <location>
        <begin position="553"/>
        <end position="573"/>
    </location>
</feature>
<proteinExistence type="predicted"/>
<reference evidence="3 4" key="1">
    <citation type="submission" date="2019-08" db="EMBL/GenBank/DDBJ databases">
        <title>Parahaliea maris sp. nov., isolated from the surface seawater.</title>
        <authorList>
            <person name="Liu Y."/>
        </authorList>
    </citation>
    <scope>NUCLEOTIDE SEQUENCE [LARGE SCALE GENOMIC DNA]</scope>
    <source>
        <strain evidence="3 4">HSLHS9</strain>
    </source>
</reference>
<feature type="transmembrane region" description="Helical" evidence="1">
    <location>
        <begin position="7"/>
        <end position="24"/>
    </location>
</feature>
<dbReference type="InterPro" id="IPR025403">
    <property type="entry name" value="TgpA-like_C"/>
</dbReference>
<keyword evidence="1" id="KW-1133">Transmembrane helix</keyword>
<evidence type="ECO:0000256" key="1">
    <source>
        <dbReference type="SAM" id="Phobius"/>
    </source>
</evidence>
<keyword evidence="1" id="KW-0472">Membrane</keyword>
<feature type="transmembrane region" description="Helical" evidence="1">
    <location>
        <begin position="82"/>
        <end position="99"/>
    </location>
</feature>
<comment type="caution">
    <text evidence="3">The sequence shown here is derived from an EMBL/GenBank/DDBJ whole genome shotgun (WGS) entry which is preliminary data.</text>
</comment>
<dbReference type="PANTHER" id="PTHR42736">
    <property type="entry name" value="PROTEIN-GLUTAMINE GAMMA-GLUTAMYLTRANSFERASE"/>
    <property type="match status" value="1"/>
</dbReference>
<feature type="domain" description="Transglutaminase-like" evidence="2">
    <location>
        <begin position="402"/>
        <end position="473"/>
    </location>
</feature>
<dbReference type="PANTHER" id="PTHR42736:SF1">
    <property type="entry name" value="PROTEIN-GLUTAMINE GAMMA-GLUTAMYLTRANSFERASE"/>
    <property type="match status" value="1"/>
</dbReference>
<dbReference type="AlphaFoldDB" id="A0A5C9A816"/>
<dbReference type="InterPro" id="IPR021878">
    <property type="entry name" value="TgpA_N"/>
</dbReference>
<dbReference type="SMART" id="SM00460">
    <property type="entry name" value="TGc"/>
    <property type="match status" value="1"/>
</dbReference>
<sequence length="666" mass="74740">MKEIEQVPRSALIWILLGMAALLAPHAGRLPVWVLAVYGACAFWRLQIFRGRWRYPGRLVKFGLIGLACTGIWFSYGSLLGLEPTVALLLTAYAMKLLELARRQDAYVLLFLGYFICITEFLFTQDLLIVLYSLITVWLVTTALVALHQGQQRFGTTSLRQAGVMLAQAFPLMLVLFFLFPRIGPLWTVPVKSHAARTGVSDFMRPGDISNLSKSDEVAFRVSFEGDIPARSSLYWRGLVMSRLQEGAWSSLGYYEVPPAERRAPEVATAGDAIDYSVLMMPTQQRWLYSLRYAESSQGGVMEAPDFRLFRPVEIEEQYRYEVRSWPATTLQPALSEWRRETELRLPEGDNPRTVALARSLREAAASDEAFVDTVLARFTNEPYVYTLQPPLLGENPTDGFLFDTRRGFCEHYAAAFVTLMRAGGVPARVVAGYQGGEVNPVNRTVIVHQFDAHAWAEVWLEGEGWRRVDPTAAVSPLRVEQGLEQALAGEGSFLADSPLSPLRYRGINWINSMRLQYDALTYRWQSWVVGFNSENQFSILQEYLGELNGRKFVTILLGSWVLVLVPVGFWLLRRRSPAALDAISREYLAFCQRLARLGVERAPGEPPGAFAERAVVALPQSASAVREVTALYERARYAGGDSTPADTLRSMRRAARGVGRQNRLG</sequence>
<dbReference type="EMBL" id="VRZA01000002">
    <property type="protein sequence ID" value="TXS95697.1"/>
    <property type="molecule type" value="Genomic_DNA"/>
</dbReference>
<feature type="transmembrane region" description="Helical" evidence="1">
    <location>
        <begin position="106"/>
        <end position="123"/>
    </location>
</feature>
<organism evidence="3 4">
    <name type="scientific">Parahaliea maris</name>
    <dbReference type="NCBI Taxonomy" id="2716870"/>
    <lineage>
        <taxon>Bacteria</taxon>
        <taxon>Pseudomonadati</taxon>
        <taxon>Pseudomonadota</taxon>
        <taxon>Gammaproteobacteria</taxon>
        <taxon>Cellvibrionales</taxon>
        <taxon>Halieaceae</taxon>
        <taxon>Parahaliea</taxon>
    </lineage>
</organism>
<dbReference type="Pfam" id="PF11992">
    <property type="entry name" value="TgpA_N"/>
    <property type="match status" value="1"/>
</dbReference>
<dbReference type="Gene3D" id="3.10.620.30">
    <property type="match status" value="1"/>
</dbReference>
<feature type="transmembrane region" description="Helical" evidence="1">
    <location>
        <begin position="159"/>
        <end position="180"/>
    </location>
</feature>
<keyword evidence="4" id="KW-1185">Reference proteome</keyword>
<gene>
    <name evidence="3" type="ORF">FV139_07455</name>
</gene>
<dbReference type="SUPFAM" id="SSF54001">
    <property type="entry name" value="Cysteine proteinases"/>
    <property type="match status" value="1"/>
</dbReference>
<protein>
    <submittedName>
        <fullName evidence="3">DUF3488 domain-containing protein</fullName>
    </submittedName>
</protein>
<dbReference type="Proteomes" id="UP000321039">
    <property type="component" value="Unassembled WGS sequence"/>
</dbReference>
<dbReference type="Pfam" id="PF01841">
    <property type="entry name" value="Transglut_core"/>
    <property type="match status" value="1"/>
</dbReference>
<evidence type="ECO:0000313" key="3">
    <source>
        <dbReference type="EMBL" id="TXS95697.1"/>
    </source>
</evidence>